<evidence type="ECO:0000313" key="2">
    <source>
        <dbReference type="Proteomes" id="UP001138921"/>
    </source>
</evidence>
<organism evidence="1 2">
    <name type="scientific">Aminobacter anthyllidis</name>
    <dbReference type="NCBI Taxonomy" id="1035067"/>
    <lineage>
        <taxon>Bacteria</taxon>
        <taxon>Pseudomonadati</taxon>
        <taxon>Pseudomonadota</taxon>
        <taxon>Alphaproteobacteria</taxon>
        <taxon>Hyphomicrobiales</taxon>
        <taxon>Phyllobacteriaceae</taxon>
        <taxon>Aminobacter</taxon>
    </lineage>
</organism>
<dbReference type="EMBL" id="JAFLWW010000001">
    <property type="protein sequence ID" value="MBT1154423.1"/>
    <property type="molecule type" value="Genomic_DNA"/>
</dbReference>
<dbReference type="AlphaFoldDB" id="A0A9X1A752"/>
<reference evidence="1" key="2">
    <citation type="submission" date="2021-03" db="EMBL/GenBank/DDBJ databases">
        <authorList>
            <person name="Artuso I."/>
            <person name="Turrini P."/>
            <person name="Pirolo M."/>
            <person name="Lugli G.A."/>
            <person name="Ventura M."/>
            <person name="Visca P."/>
        </authorList>
    </citation>
    <scope>NUCLEOTIDE SEQUENCE</scope>
    <source>
        <strain evidence="1">LMG 26462</strain>
    </source>
</reference>
<comment type="caution">
    <text evidence="1">The sequence shown here is derived from an EMBL/GenBank/DDBJ whole genome shotgun (WGS) entry which is preliminary data.</text>
</comment>
<dbReference type="Pfam" id="PF25675">
    <property type="entry name" value="Phage_nozzle"/>
    <property type="match status" value="1"/>
</dbReference>
<proteinExistence type="predicted"/>
<dbReference type="RefSeq" id="WP_214385626.1">
    <property type="nucleotide sequence ID" value="NZ_JAFLWW010000001.1"/>
</dbReference>
<gene>
    <name evidence="1" type="ORF">J1C56_02335</name>
</gene>
<reference evidence="1" key="1">
    <citation type="journal article" date="2021" name="Microorganisms">
        <title>Phylogenomic Reconstruction and Metabolic Potential of the Genus Aminobacter.</title>
        <authorList>
            <person name="Artuso I."/>
            <person name="Turrini P."/>
            <person name="Pirolo M."/>
            <person name="Lugli G.A."/>
            <person name="Ventura M."/>
            <person name="Visca P."/>
        </authorList>
    </citation>
    <scope>NUCLEOTIDE SEQUENCE</scope>
    <source>
        <strain evidence="1">LMG 26462</strain>
    </source>
</reference>
<keyword evidence="2" id="KW-1185">Reference proteome</keyword>
<name>A0A9X1A752_9HYPH</name>
<accession>A0A9X1A752</accession>
<dbReference type="Proteomes" id="UP001138921">
    <property type="component" value="Unassembled WGS sequence"/>
</dbReference>
<sequence length="795" mass="86922">MASVSGALANLIGGVSQQPPEIRAVNTADDLKNTWSDVAVGLGTRPCGAYAGAVSNAPAAGKTVATHNIHKPSGSYRITVHGGAIYVTDIKTGTVKPVTVEGAAGAYIATDDAQANLGFITLGDTTFVWNRSKTVTKTKVTETSALTGASLGGVTRRNPNRHGTVWVKQRAGYNANYAVYFNNVQKAIFTTGDATPSAIANDLNNDLNAAGIAGLTSTMASNSIFSIQLPAEGDYITTHDDFSNNALQFYNDFVDEFTDLPNFDALGRLVLVKQEMGNPRDDYWVWFTSGGWEETVGWNASESLNNATMPHILVDNKNGTWTFKQHSWKGREVGDDDSNPTPSFVDKTINSMFIYKGRMIVLSDENCIGSQVGTFENFYRSTCTQLLDDDPFDIASPNSSGAQVNYGVEFDNGLLLFSKYDQFKIDPDNEGTLSPNTVSIKRVNAYNAAPMVPPTYIGSNVLFVDDFDNGGFAKLREYQVERTFGRQVAPAVTDAIPEYIPSGVYSLQGSSSDDIIVLLSKGRQKSLWLYNYYFNSEGKVQSSWQEWTFPFKLWGAGFVDDHLILTAEYAGKLHLLSFNFDSGADRVLDRDSVLLDFRLNISALSPTFNGKDTTVTLPYAVQNDADLAKHLAVVAPGNTGPLLSAKTYKPTSRSGNTITFKNVDLRSNDVVIGWTFGFYWKLNPIYMRDNNLVAIQDGRLQLRGISLLYSNSGPFRALVTPESRDTFIKPYTGIIVGSGQDLLGSFKLDSGKFAIGAYGKADTVSIVIEGETPWRVRFSSLEWHGSYRPTKKRTT</sequence>
<evidence type="ECO:0000313" key="1">
    <source>
        <dbReference type="EMBL" id="MBT1154423.1"/>
    </source>
</evidence>
<protein>
    <submittedName>
        <fullName evidence="1">Uncharacterized protein</fullName>
    </submittedName>
</protein>
<dbReference type="InterPro" id="IPR058003">
    <property type="entry name" value="Phage_gp12"/>
</dbReference>